<dbReference type="GeneID" id="92008952"/>
<accession>A0ABR3CNC1</accession>
<reference evidence="2 3" key="1">
    <citation type="submission" date="2024-02" db="EMBL/GenBank/DDBJ databases">
        <title>De novo assembly and annotation of 12 fungi associated with fruit tree decline syndrome in Ontario, Canada.</title>
        <authorList>
            <person name="Sulman M."/>
            <person name="Ellouze W."/>
            <person name="Ilyukhin E."/>
        </authorList>
    </citation>
    <scope>NUCLEOTIDE SEQUENCE [LARGE SCALE GENOMIC DNA]</scope>
    <source>
        <strain evidence="2 3">FDS-637</strain>
    </source>
</reference>
<feature type="compositionally biased region" description="Acidic residues" evidence="1">
    <location>
        <begin position="1"/>
        <end position="24"/>
    </location>
</feature>
<evidence type="ECO:0000256" key="1">
    <source>
        <dbReference type="SAM" id="MobiDB-lite"/>
    </source>
</evidence>
<name>A0ABR3CNC1_9PEZI</name>
<keyword evidence="3" id="KW-1185">Reference proteome</keyword>
<evidence type="ECO:0000313" key="2">
    <source>
        <dbReference type="EMBL" id="KAL0261171.1"/>
    </source>
</evidence>
<organism evidence="2 3">
    <name type="scientific">Diplodia seriata</name>
    <dbReference type="NCBI Taxonomy" id="420778"/>
    <lineage>
        <taxon>Eukaryota</taxon>
        <taxon>Fungi</taxon>
        <taxon>Dikarya</taxon>
        <taxon>Ascomycota</taxon>
        <taxon>Pezizomycotina</taxon>
        <taxon>Dothideomycetes</taxon>
        <taxon>Dothideomycetes incertae sedis</taxon>
        <taxon>Botryosphaeriales</taxon>
        <taxon>Botryosphaeriaceae</taxon>
        <taxon>Diplodia</taxon>
    </lineage>
</organism>
<feature type="region of interest" description="Disordered" evidence="1">
    <location>
        <begin position="1"/>
        <end position="28"/>
    </location>
</feature>
<sequence length="108" mass="10681">MTADSGDESGDESGEGEGEGEGEDCGCPTPVIYTSSFVVTPTPAATANVEGSTGSGPNYARGITYGAISTPLSTPTPTPTPVQYEGAGSKTTVSGLLVAGLGLLFTLF</sequence>
<dbReference type="Proteomes" id="UP001430584">
    <property type="component" value="Unassembled WGS sequence"/>
</dbReference>
<comment type="caution">
    <text evidence="2">The sequence shown here is derived from an EMBL/GenBank/DDBJ whole genome shotgun (WGS) entry which is preliminary data.</text>
</comment>
<dbReference type="RefSeq" id="XP_066634200.1">
    <property type="nucleotide sequence ID" value="XM_066776319.1"/>
</dbReference>
<gene>
    <name evidence="2" type="ORF">SLS55_004867</name>
</gene>
<proteinExistence type="predicted"/>
<evidence type="ECO:0000313" key="3">
    <source>
        <dbReference type="Proteomes" id="UP001430584"/>
    </source>
</evidence>
<dbReference type="EMBL" id="JAJVCZ030000004">
    <property type="protein sequence ID" value="KAL0261171.1"/>
    <property type="molecule type" value="Genomic_DNA"/>
</dbReference>
<protein>
    <submittedName>
        <fullName evidence="2">Uncharacterized protein</fullName>
    </submittedName>
</protein>